<reference evidence="9" key="1">
    <citation type="submission" date="2013-08" db="EMBL/GenBank/DDBJ databases">
        <title>Gene expansion shapes genome architecture in the human pathogen Lichtheimia corymbifera: an evolutionary genomics analysis in the ancient terrestrial Mucorales (Mucoromycotina).</title>
        <authorList>
            <person name="Schwartze V.U."/>
            <person name="Winter S."/>
            <person name="Shelest E."/>
            <person name="Marcet-Houben M."/>
            <person name="Horn F."/>
            <person name="Wehner S."/>
            <person name="Hoffmann K."/>
            <person name="Riege K."/>
            <person name="Sammeth M."/>
            <person name="Nowrousian M."/>
            <person name="Valiante V."/>
            <person name="Linde J."/>
            <person name="Jacobsen I.D."/>
            <person name="Marz M."/>
            <person name="Brakhage A.A."/>
            <person name="Gabaldon T."/>
            <person name="Bocker S."/>
            <person name="Voigt K."/>
        </authorList>
    </citation>
    <scope>NUCLEOTIDE SEQUENCE [LARGE SCALE GENOMIC DNA]</scope>
    <source>
        <strain evidence="9">FSU 9682</strain>
    </source>
</reference>
<evidence type="ECO:0000256" key="4">
    <source>
        <dbReference type="ARBA" id="ARBA00022801"/>
    </source>
</evidence>
<keyword evidence="5 9" id="KW-0269">Exonuclease</keyword>
<comment type="subcellular location">
    <subcellularLocation>
        <location evidence="1">Nucleus</location>
    </subcellularLocation>
</comment>
<dbReference type="GO" id="GO:0004527">
    <property type="term" value="F:exonuclease activity"/>
    <property type="evidence" value="ECO:0007669"/>
    <property type="project" value="UniProtKB-KW"/>
</dbReference>
<feature type="domain" description="Exonuclease" evidence="8">
    <location>
        <begin position="400"/>
        <end position="557"/>
    </location>
</feature>
<proteinExistence type="inferred from homology"/>
<evidence type="ECO:0000313" key="10">
    <source>
        <dbReference type="Proteomes" id="UP000027586"/>
    </source>
</evidence>
<keyword evidence="3" id="KW-0540">Nuclease</keyword>
<evidence type="ECO:0000256" key="1">
    <source>
        <dbReference type="ARBA" id="ARBA00004123"/>
    </source>
</evidence>
<dbReference type="GO" id="GO:0003676">
    <property type="term" value="F:nucleic acid binding"/>
    <property type="evidence" value="ECO:0007669"/>
    <property type="project" value="InterPro"/>
</dbReference>
<feature type="compositionally biased region" description="Basic and acidic residues" evidence="7">
    <location>
        <begin position="42"/>
        <end position="62"/>
    </location>
</feature>
<dbReference type="InterPro" id="IPR012337">
    <property type="entry name" value="RNaseH-like_sf"/>
</dbReference>
<organism evidence="9 10">
    <name type="scientific">Lichtheimia corymbifera JMRC:FSU:9682</name>
    <dbReference type="NCBI Taxonomy" id="1263082"/>
    <lineage>
        <taxon>Eukaryota</taxon>
        <taxon>Fungi</taxon>
        <taxon>Fungi incertae sedis</taxon>
        <taxon>Mucoromycota</taxon>
        <taxon>Mucoromycotina</taxon>
        <taxon>Mucoromycetes</taxon>
        <taxon>Mucorales</taxon>
        <taxon>Lichtheimiaceae</taxon>
        <taxon>Lichtheimia</taxon>
    </lineage>
</organism>
<dbReference type="InterPro" id="IPR047021">
    <property type="entry name" value="REXO1/3/4-like"/>
</dbReference>
<accession>A0A068RVS1</accession>
<dbReference type="GO" id="GO:0010629">
    <property type="term" value="P:negative regulation of gene expression"/>
    <property type="evidence" value="ECO:0007669"/>
    <property type="project" value="UniProtKB-ARBA"/>
</dbReference>
<dbReference type="Gene3D" id="3.30.420.10">
    <property type="entry name" value="Ribonuclease H-like superfamily/Ribonuclease H"/>
    <property type="match status" value="1"/>
</dbReference>
<dbReference type="FunFam" id="3.30.420.10:FF:000031">
    <property type="entry name" value="RNA exonuclease 1"/>
    <property type="match status" value="1"/>
</dbReference>
<evidence type="ECO:0000256" key="6">
    <source>
        <dbReference type="ARBA" id="ARBA00023242"/>
    </source>
</evidence>
<dbReference type="STRING" id="1263082.A0A068RVS1"/>
<comment type="similarity">
    <text evidence="2">Belongs to the REXO1/REXO3 family.</text>
</comment>
<dbReference type="CDD" id="cd06145">
    <property type="entry name" value="REX1_like"/>
    <property type="match status" value="1"/>
</dbReference>
<feature type="region of interest" description="Disordered" evidence="7">
    <location>
        <begin position="35"/>
        <end position="169"/>
    </location>
</feature>
<feature type="compositionally biased region" description="Low complexity" evidence="7">
    <location>
        <begin position="122"/>
        <end position="141"/>
    </location>
</feature>
<keyword evidence="6" id="KW-0539">Nucleus</keyword>
<protein>
    <submittedName>
        <fullName evidence="9">3-5 exonuclease</fullName>
    </submittedName>
</protein>
<feature type="compositionally biased region" description="Polar residues" evidence="7">
    <location>
        <begin position="90"/>
        <end position="113"/>
    </location>
</feature>
<dbReference type="VEuPathDB" id="FungiDB:LCOR_04435.1"/>
<evidence type="ECO:0000256" key="3">
    <source>
        <dbReference type="ARBA" id="ARBA00022722"/>
    </source>
</evidence>
<dbReference type="SMART" id="SM00479">
    <property type="entry name" value="EXOIII"/>
    <property type="match status" value="1"/>
</dbReference>
<comment type="caution">
    <text evidence="9">The sequence shown here is derived from an EMBL/GenBank/DDBJ whole genome shotgun (WGS) entry which is preliminary data.</text>
</comment>
<evidence type="ECO:0000313" key="9">
    <source>
        <dbReference type="EMBL" id="CDH53026.1"/>
    </source>
</evidence>
<dbReference type="OrthoDB" id="8191639at2759"/>
<dbReference type="PANTHER" id="PTHR12801">
    <property type="entry name" value="RNA EXONUCLEASE REXO1 / RECO3 FAMILY MEMBER-RELATED"/>
    <property type="match status" value="1"/>
</dbReference>
<feature type="compositionally biased region" description="Polar residues" evidence="7">
    <location>
        <begin position="65"/>
        <end position="78"/>
    </location>
</feature>
<dbReference type="InterPro" id="IPR013520">
    <property type="entry name" value="Ribonucl_H"/>
</dbReference>
<dbReference type="Proteomes" id="UP000027586">
    <property type="component" value="Unassembled WGS sequence"/>
</dbReference>
<evidence type="ECO:0000256" key="7">
    <source>
        <dbReference type="SAM" id="MobiDB-lite"/>
    </source>
</evidence>
<evidence type="ECO:0000256" key="5">
    <source>
        <dbReference type="ARBA" id="ARBA00022839"/>
    </source>
</evidence>
<dbReference type="PANTHER" id="PTHR12801:SF115">
    <property type="entry name" value="FI18136P1-RELATED"/>
    <property type="match status" value="1"/>
</dbReference>
<name>A0A068RVS1_9FUNG</name>
<sequence>MLPSTGLFRKLTCPYYPNCPRITCIYSHDAPPSVQVSRKRKAASDLKNKSNGDPAVKKKQIDVDNATTTTKSQPSTVNPKRPNRPVPEYASTTTIQRQRQPPNSTSNTTNKPASSDIRRKVTPTSSSIQQTSTTSPSFSSSGPRRIAHTTKASTSATGPPIIKPNMKSHAPLKLRQTTVQRIYDHFIRIYAPLVQQHPTLASEHTERQEAMILEQTTNQAGYKQMAMNVLVQLKKRPESTGIHDVGITSEWIEPSTGNDNQSLADRALPYVLTQEQMQEMRYPTTAQLEQISDDTSTTAQHEAALTVGTTKNCDRCKKEYVVKDVLGPQENAVCVFHYGKMRNIMTHGEKQRTYTCCGESHGSAGCAKGPHVYKDESIQQLHAKIPYVSTPQEKSDSWRSLVALDCEMAYTTAGMELIRLTAIDGQANMLIDELVFPSHMVIDLNTRYSGIKTLAGAKHNLESIRHELFKYINADTILLGHGLENDMNALRLIHDNIIDTVALYPHPKGLPFRYGLRLLANKHLSKFIQDTVEGHDSYEDSKTCIELLEAFLKLQNKQ</sequence>
<keyword evidence="4" id="KW-0378">Hydrolase</keyword>
<dbReference type="GO" id="GO:0005634">
    <property type="term" value="C:nucleus"/>
    <property type="evidence" value="ECO:0007669"/>
    <property type="project" value="UniProtKB-SubCell"/>
</dbReference>
<evidence type="ECO:0000259" key="8">
    <source>
        <dbReference type="SMART" id="SM00479"/>
    </source>
</evidence>
<evidence type="ECO:0000256" key="2">
    <source>
        <dbReference type="ARBA" id="ARBA00006357"/>
    </source>
</evidence>
<dbReference type="SUPFAM" id="SSF53098">
    <property type="entry name" value="Ribonuclease H-like"/>
    <property type="match status" value="1"/>
</dbReference>
<keyword evidence="10" id="KW-1185">Reference proteome</keyword>
<dbReference type="AlphaFoldDB" id="A0A068RVS1"/>
<dbReference type="InterPro" id="IPR034922">
    <property type="entry name" value="REX1-like_exo"/>
</dbReference>
<gene>
    <name evidence="9" type="ORF">LCOR_04435.1</name>
</gene>
<dbReference type="InterPro" id="IPR036397">
    <property type="entry name" value="RNaseH_sf"/>
</dbReference>
<dbReference type="EMBL" id="CBTN010000015">
    <property type="protein sequence ID" value="CDH53026.1"/>
    <property type="molecule type" value="Genomic_DNA"/>
</dbReference>